<evidence type="ECO:0000256" key="8">
    <source>
        <dbReference type="ARBA" id="ARBA00023033"/>
    </source>
</evidence>
<dbReference type="GO" id="GO:0016705">
    <property type="term" value="F:oxidoreductase activity, acting on paired donors, with incorporation or reduction of molecular oxygen"/>
    <property type="evidence" value="ECO:0007669"/>
    <property type="project" value="InterPro"/>
</dbReference>
<comment type="pathway">
    <text evidence="2">Secondary metabolite biosynthesis.</text>
</comment>
<keyword evidence="5" id="KW-0479">Metal-binding</keyword>
<dbReference type="GO" id="GO:0005506">
    <property type="term" value="F:iron ion binding"/>
    <property type="evidence" value="ECO:0007669"/>
    <property type="project" value="InterPro"/>
</dbReference>
<dbReference type="PANTHER" id="PTHR24286:SF24">
    <property type="entry name" value="LANOSTEROL 14-ALPHA DEMETHYLASE"/>
    <property type="match status" value="1"/>
</dbReference>
<dbReference type="InterPro" id="IPR001128">
    <property type="entry name" value="Cyt_P450"/>
</dbReference>
<dbReference type="RefSeq" id="XP_024334890.1">
    <property type="nucleotide sequence ID" value="XM_024477158.1"/>
</dbReference>
<dbReference type="GO" id="GO:0004497">
    <property type="term" value="F:monooxygenase activity"/>
    <property type="evidence" value="ECO:0007669"/>
    <property type="project" value="UniProtKB-KW"/>
</dbReference>
<evidence type="ECO:0000256" key="4">
    <source>
        <dbReference type="ARBA" id="ARBA00022617"/>
    </source>
</evidence>
<comment type="cofactor">
    <cofactor evidence="1">
        <name>heme</name>
        <dbReference type="ChEBI" id="CHEBI:30413"/>
    </cofactor>
</comment>
<dbReference type="Gene3D" id="1.10.630.10">
    <property type="entry name" value="Cytochrome P450"/>
    <property type="match status" value="1"/>
</dbReference>
<dbReference type="Pfam" id="PF00067">
    <property type="entry name" value="p450"/>
    <property type="match status" value="1"/>
</dbReference>
<organism evidence="9 10">
    <name type="scientific">Postia placenta MAD-698-R-SB12</name>
    <dbReference type="NCBI Taxonomy" id="670580"/>
    <lineage>
        <taxon>Eukaryota</taxon>
        <taxon>Fungi</taxon>
        <taxon>Dikarya</taxon>
        <taxon>Basidiomycota</taxon>
        <taxon>Agaricomycotina</taxon>
        <taxon>Agaricomycetes</taxon>
        <taxon>Polyporales</taxon>
        <taxon>Adustoporiaceae</taxon>
        <taxon>Rhodonia</taxon>
    </lineage>
</organism>
<evidence type="ECO:0000256" key="7">
    <source>
        <dbReference type="ARBA" id="ARBA00023004"/>
    </source>
</evidence>
<proteinExistence type="inferred from homology"/>
<dbReference type="GeneID" id="36322108"/>
<evidence type="ECO:0008006" key="11">
    <source>
        <dbReference type="Google" id="ProtNLM"/>
    </source>
</evidence>
<dbReference type="SUPFAM" id="SSF48264">
    <property type="entry name" value="Cytochrome P450"/>
    <property type="match status" value="1"/>
</dbReference>
<name>A0A1X6MPE4_9APHY</name>
<evidence type="ECO:0000256" key="5">
    <source>
        <dbReference type="ARBA" id="ARBA00022723"/>
    </source>
</evidence>
<comment type="similarity">
    <text evidence="3">Belongs to the cytochrome P450 family.</text>
</comment>
<evidence type="ECO:0000256" key="3">
    <source>
        <dbReference type="ARBA" id="ARBA00010617"/>
    </source>
</evidence>
<dbReference type="AlphaFoldDB" id="A0A1X6MPE4"/>
<dbReference type="OrthoDB" id="1055148at2759"/>
<keyword evidence="10" id="KW-1185">Reference proteome</keyword>
<keyword evidence="7" id="KW-0408">Iron</keyword>
<evidence type="ECO:0000256" key="6">
    <source>
        <dbReference type="ARBA" id="ARBA00023002"/>
    </source>
</evidence>
<sequence length="363" mass="41326">MSDSFSLPDAFTVFVIVDIFRYLLACRHLPYCASKSGVLVLPWLCYVGAPNFFLKPYDYIARLHDQFAFSWLRFRARNHEVIVMFGSEARKKYFNLRRFSFSEGYTFLHPNVKLLGPTQVPEGRQALPWYIRHFMRADILEQCLSTEGVVDIYDVVDRVVFTIVSRVVASKDLAANSQKLQSAWRALAWVHKGSHPASLILPWLPTPSRVRTIIGGTTLLRMSSAILRERKCRQATSHMDVVQVLVDEDTDSMHAAMVMIGVIFAAHTNTSPVLCWLLIMLAQNPLWLSKIQDEIDLFFQLHNINGPPQMDSLAGMNLSLIEEALPSLDLCLHIIMNSTSIRRNVGEDLDIAGRKIRGRDFVM</sequence>
<keyword evidence="4" id="KW-0349">Heme</keyword>
<accession>A0A1X6MPE4</accession>
<dbReference type="PANTHER" id="PTHR24286">
    <property type="entry name" value="CYTOCHROME P450 26"/>
    <property type="match status" value="1"/>
</dbReference>
<keyword evidence="8" id="KW-0503">Monooxygenase</keyword>
<dbReference type="GO" id="GO:0016125">
    <property type="term" value="P:sterol metabolic process"/>
    <property type="evidence" value="ECO:0007669"/>
    <property type="project" value="TreeGrafter"/>
</dbReference>
<evidence type="ECO:0000313" key="9">
    <source>
        <dbReference type="EMBL" id="OSX58096.1"/>
    </source>
</evidence>
<dbReference type="InterPro" id="IPR036396">
    <property type="entry name" value="Cyt_P450_sf"/>
</dbReference>
<evidence type="ECO:0000313" key="10">
    <source>
        <dbReference type="Proteomes" id="UP000194127"/>
    </source>
</evidence>
<evidence type="ECO:0000256" key="1">
    <source>
        <dbReference type="ARBA" id="ARBA00001971"/>
    </source>
</evidence>
<keyword evidence="6" id="KW-0560">Oxidoreductase</keyword>
<protein>
    <recommendedName>
        <fullName evidence="11">Cytochrome P450</fullName>
    </recommendedName>
</protein>
<dbReference type="STRING" id="670580.A0A1X6MPE4"/>
<evidence type="ECO:0000256" key="2">
    <source>
        <dbReference type="ARBA" id="ARBA00005179"/>
    </source>
</evidence>
<reference evidence="9 10" key="1">
    <citation type="submission" date="2017-04" db="EMBL/GenBank/DDBJ databases">
        <title>Genome Sequence of the Model Brown-Rot Fungus Postia placenta SB12.</title>
        <authorList>
            <consortium name="DOE Joint Genome Institute"/>
            <person name="Gaskell J."/>
            <person name="Kersten P."/>
            <person name="Larrondo L.F."/>
            <person name="Canessa P."/>
            <person name="Martinez D."/>
            <person name="Hibbett D."/>
            <person name="Schmoll M."/>
            <person name="Kubicek C.P."/>
            <person name="Martinez A.T."/>
            <person name="Yadav J."/>
            <person name="Master E."/>
            <person name="Magnuson J.K."/>
            <person name="James T."/>
            <person name="Yaver D."/>
            <person name="Berka R."/>
            <person name="Labutti K."/>
            <person name="Lipzen A."/>
            <person name="Aerts A."/>
            <person name="Barry K."/>
            <person name="Henrissat B."/>
            <person name="Blanchette R."/>
            <person name="Grigoriev I."/>
            <person name="Cullen D."/>
        </authorList>
    </citation>
    <scope>NUCLEOTIDE SEQUENCE [LARGE SCALE GENOMIC DNA]</scope>
    <source>
        <strain evidence="9 10">MAD-698-R-SB12</strain>
    </source>
</reference>
<dbReference type="Proteomes" id="UP000194127">
    <property type="component" value="Unassembled WGS sequence"/>
</dbReference>
<dbReference type="EMBL" id="KZ110606">
    <property type="protein sequence ID" value="OSX58096.1"/>
    <property type="molecule type" value="Genomic_DNA"/>
</dbReference>
<dbReference type="GO" id="GO:0020037">
    <property type="term" value="F:heme binding"/>
    <property type="evidence" value="ECO:0007669"/>
    <property type="project" value="InterPro"/>
</dbReference>
<gene>
    <name evidence="9" type="ORF">POSPLADRAFT_1036625</name>
</gene>